<dbReference type="SUPFAM" id="SSF52266">
    <property type="entry name" value="SGNH hydrolase"/>
    <property type="match status" value="1"/>
</dbReference>
<keyword evidence="2" id="KW-1185">Reference proteome</keyword>
<evidence type="ECO:0000313" key="2">
    <source>
        <dbReference type="Proteomes" id="UP001186944"/>
    </source>
</evidence>
<gene>
    <name evidence="1" type="ORF">FSP39_012142</name>
</gene>
<comment type="caution">
    <text evidence="1">The sequence shown here is derived from an EMBL/GenBank/DDBJ whole genome shotgun (WGS) entry which is preliminary data.</text>
</comment>
<reference evidence="1" key="1">
    <citation type="submission" date="2019-08" db="EMBL/GenBank/DDBJ databases">
        <title>The improved chromosome-level genome for the pearl oyster Pinctada fucata martensii using PacBio sequencing and Hi-C.</title>
        <authorList>
            <person name="Zheng Z."/>
        </authorList>
    </citation>
    <scope>NUCLEOTIDE SEQUENCE</scope>
    <source>
        <strain evidence="1">ZZ-2019</strain>
        <tissue evidence="1">Adductor muscle</tissue>
    </source>
</reference>
<protein>
    <submittedName>
        <fullName evidence="1">Uncharacterized protein</fullName>
    </submittedName>
</protein>
<proteinExistence type="predicted"/>
<dbReference type="EMBL" id="VSWD01000007">
    <property type="protein sequence ID" value="KAK3097689.1"/>
    <property type="molecule type" value="Genomic_DNA"/>
</dbReference>
<dbReference type="InterPro" id="IPR039329">
    <property type="entry name" value="SIAE"/>
</dbReference>
<organism evidence="1 2">
    <name type="scientific">Pinctada imbricata</name>
    <name type="common">Atlantic pearl-oyster</name>
    <name type="synonym">Pinctada martensii</name>
    <dbReference type="NCBI Taxonomy" id="66713"/>
    <lineage>
        <taxon>Eukaryota</taxon>
        <taxon>Metazoa</taxon>
        <taxon>Spiralia</taxon>
        <taxon>Lophotrochozoa</taxon>
        <taxon>Mollusca</taxon>
        <taxon>Bivalvia</taxon>
        <taxon>Autobranchia</taxon>
        <taxon>Pteriomorphia</taxon>
        <taxon>Pterioida</taxon>
        <taxon>Pterioidea</taxon>
        <taxon>Pteriidae</taxon>
        <taxon>Pinctada</taxon>
    </lineage>
</organism>
<name>A0AA88YAI4_PINIB</name>
<sequence>MVLARHPQKAVVWGYTDKAGENITGTMYTDPPATVNVMSVSQDGVTGGVWIITFPSQNPLKEGVKIEVKKQGEQSITLSDVLFGDVWICSGQSNMQFTLDMVCCTTDSEESCNNINSTWVDAPITEHNSHSVTLSYGGDCSSKKVVGLRYAWQETPCEFKKCAMYQTENLLPMAPYINMHFNHSSDIHVYNIINRS</sequence>
<dbReference type="GO" id="GO:0005975">
    <property type="term" value="P:carbohydrate metabolic process"/>
    <property type="evidence" value="ECO:0007669"/>
    <property type="project" value="TreeGrafter"/>
</dbReference>
<dbReference type="AlphaFoldDB" id="A0AA88YAI4"/>
<evidence type="ECO:0000313" key="1">
    <source>
        <dbReference type="EMBL" id="KAK3097689.1"/>
    </source>
</evidence>
<dbReference type="GO" id="GO:0001681">
    <property type="term" value="F:sialate O-acetylesterase activity"/>
    <property type="evidence" value="ECO:0007669"/>
    <property type="project" value="InterPro"/>
</dbReference>
<accession>A0AA88YAI4</accession>
<dbReference type="PANTHER" id="PTHR22901:SF0">
    <property type="entry name" value="SIALATE O-ACETYLESTERASE"/>
    <property type="match status" value="1"/>
</dbReference>
<dbReference type="PANTHER" id="PTHR22901">
    <property type="entry name" value="SIALATE O-ACETYLESTERASE"/>
    <property type="match status" value="1"/>
</dbReference>
<dbReference type="Proteomes" id="UP001186944">
    <property type="component" value="Unassembled WGS sequence"/>
</dbReference>